<feature type="domain" description="AB hydrolase-1" evidence="1">
    <location>
        <begin position="34"/>
        <end position="169"/>
    </location>
</feature>
<proteinExistence type="predicted"/>
<keyword evidence="3" id="KW-1185">Reference proteome</keyword>
<accession>A0A7H8R1W1</accession>
<dbReference type="Proteomes" id="UP000509510">
    <property type="component" value="Chromosome IV"/>
</dbReference>
<dbReference type="GeneID" id="55994843"/>
<dbReference type="InterPro" id="IPR000073">
    <property type="entry name" value="AB_hydrolase_1"/>
</dbReference>
<evidence type="ECO:0000313" key="3">
    <source>
        <dbReference type="Proteomes" id="UP000509510"/>
    </source>
</evidence>
<dbReference type="SUPFAM" id="SSF53474">
    <property type="entry name" value="alpha/beta-Hydrolases"/>
    <property type="match status" value="1"/>
</dbReference>
<name>A0A7H8R1W1_TALRU</name>
<organism evidence="2 3">
    <name type="scientific">Talaromyces rugulosus</name>
    <name type="common">Penicillium rugulosum</name>
    <dbReference type="NCBI Taxonomy" id="121627"/>
    <lineage>
        <taxon>Eukaryota</taxon>
        <taxon>Fungi</taxon>
        <taxon>Dikarya</taxon>
        <taxon>Ascomycota</taxon>
        <taxon>Pezizomycotina</taxon>
        <taxon>Eurotiomycetes</taxon>
        <taxon>Eurotiomycetidae</taxon>
        <taxon>Eurotiales</taxon>
        <taxon>Trichocomaceae</taxon>
        <taxon>Talaromyces</taxon>
        <taxon>Talaromyces sect. Islandici</taxon>
    </lineage>
</organism>
<dbReference type="KEGG" id="trg:TRUGW13939_07350"/>
<dbReference type="AlphaFoldDB" id="A0A7H8R1W1"/>
<evidence type="ECO:0000259" key="1">
    <source>
        <dbReference type="Pfam" id="PF12697"/>
    </source>
</evidence>
<dbReference type="OrthoDB" id="5371334at2759"/>
<reference evidence="3" key="1">
    <citation type="submission" date="2020-06" db="EMBL/GenBank/DDBJ databases">
        <title>A chromosome-scale genome assembly of Talaromyces rugulosus W13939.</title>
        <authorList>
            <person name="Wang B."/>
            <person name="Guo L."/>
            <person name="Ye K."/>
            <person name="Wang L."/>
        </authorList>
    </citation>
    <scope>NUCLEOTIDE SEQUENCE [LARGE SCALE GENOMIC DNA]</scope>
    <source>
        <strain evidence="3">W13939</strain>
    </source>
</reference>
<gene>
    <name evidence="2" type="ORF">TRUGW13939_07350</name>
</gene>
<evidence type="ECO:0000313" key="2">
    <source>
        <dbReference type="EMBL" id="QKX60207.1"/>
    </source>
</evidence>
<sequence length="309" mass="33470">MEPFKITLSNEATLTGLVNAGSGPAILPNRLPLIVCLHGGTYTSRYFHVDASHTASSVSNSLGVPLVAINRPGYADSTSFYPIPQGSSYPQEYGIWLHRYILPAIWAEFGEPRGCNCIVLHCHSLGSTGAIIAASMHAASEPIEATYPLAGLVISGFGSQPSGEAYKPQGDETTITFPPKVKDSIMLQQGCADSSIYQYTEELNHGMPVEEIGDVHTAWFPRWKEWAGNVKAPVMAAVAQDDVMWKGTREHINDFGSAFTGSERVDTSVVIGAPHNMEMSYWATGWYTRSFGFALECAASFAHKNQSST</sequence>
<dbReference type="EMBL" id="CP055901">
    <property type="protein sequence ID" value="QKX60207.1"/>
    <property type="molecule type" value="Genomic_DNA"/>
</dbReference>
<dbReference type="Gene3D" id="3.40.50.1820">
    <property type="entry name" value="alpha/beta hydrolase"/>
    <property type="match status" value="1"/>
</dbReference>
<dbReference type="InterPro" id="IPR029058">
    <property type="entry name" value="AB_hydrolase_fold"/>
</dbReference>
<dbReference type="RefSeq" id="XP_035346384.1">
    <property type="nucleotide sequence ID" value="XM_035490491.1"/>
</dbReference>
<protein>
    <recommendedName>
        <fullName evidence="1">AB hydrolase-1 domain-containing protein</fullName>
    </recommendedName>
</protein>
<dbReference type="Pfam" id="PF12697">
    <property type="entry name" value="Abhydrolase_6"/>
    <property type="match status" value="1"/>
</dbReference>